<name>A0A6A6L4U3_HEVBR</name>
<keyword evidence="3" id="KW-1185">Reference proteome</keyword>
<organism evidence="2 3">
    <name type="scientific">Hevea brasiliensis</name>
    <name type="common">Para rubber tree</name>
    <name type="synonym">Siphonia brasiliensis</name>
    <dbReference type="NCBI Taxonomy" id="3981"/>
    <lineage>
        <taxon>Eukaryota</taxon>
        <taxon>Viridiplantae</taxon>
        <taxon>Streptophyta</taxon>
        <taxon>Embryophyta</taxon>
        <taxon>Tracheophyta</taxon>
        <taxon>Spermatophyta</taxon>
        <taxon>Magnoliopsida</taxon>
        <taxon>eudicotyledons</taxon>
        <taxon>Gunneridae</taxon>
        <taxon>Pentapetalae</taxon>
        <taxon>rosids</taxon>
        <taxon>fabids</taxon>
        <taxon>Malpighiales</taxon>
        <taxon>Euphorbiaceae</taxon>
        <taxon>Crotonoideae</taxon>
        <taxon>Micrandreae</taxon>
        <taxon>Hevea</taxon>
    </lineage>
</organism>
<evidence type="ECO:0000313" key="2">
    <source>
        <dbReference type="EMBL" id="KAF2294679.1"/>
    </source>
</evidence>
<dbReference type="EMBL" id="JAAGAX010000013">
    <property type="protein sequence ID" value="KAF2294679.1"/>
    <property type="molecule type" value="Genomic_DNA"/>
</dbReference>
<dbReference type="InterPro" id="IPR002083">
    <property type="entry name" value="MATH/TRAF_dom"/>
</dbReference>
<dbReference type="PANTHER" id="PTHR46162">
    <property type="entry name" value="TRAF-LIKE FAMILY PROTEIN"/>
    <property type="match status" value="1"/>
</dbReference>
<evidence type="ECO:0000259" key="1">
    <source>
        <dbReference type="PROSITE" id="PS50144"/>
    </source>
</evidence>
<dbReference type="PANTHER" id="PTHR46162:SF40">
    <property type="entry name" value="TRAF-LIKE FAMILY PROTEIN"/>
    <property type="match status" value="1"/>
</dbReference>
<gene>
    <name evidence="2" type="ORF">GH714_014993</name>
</gene>
<dbReference type="CDD" id="cd00121">
    <property type="entry name" value="MATH"/>
    <property type="match status" value="2"/>
</dbReference>
<dbReference type="SUPFAM" id="SSF49599">
    <property type="entry name" value="TRAF domain-like"/>
    <property type="match status" value="2"/>
</dbReference>
<evidence type="ECO:0000313" key="3">
    <source>
        <dbReference type="Proteomes" id="UP000467840"/>
    </source>
</evidence>
<accession>A0A6A6L4U3</accession>
<feature type="domain" description="MATH" evidence="1">
    <location>
        <begin position="231"/>
        <end position="361"/>
    </location>
</feature>
<sequence length="371" mass="42599">MVESMKESNVHVGVKVVFLKGPSDKRRKVPKEKYGGWRIMLHHWQMPNVSLELREQKPKPTIKRGFMHVDLCINGKAIRALVDRRTIDNFMAEMMALQFKLDIEEDMGKIKAINTISMEHLGSESSSTLSNGPRKDCFLLMRDKSCVVLFVKETDVNSPIQGRRLSLYPKGNKKADDKNEHVSLYLVLSKSNALPLHREVNVYFKLFVYNQILDKYLVVQDAKEKIRRFRGAKTKWGFDKLVSLNAFNEASNGYLVDDCCILGAEIFVIERTGKEEKGKCLSMFLQLEDSKPFDSGQKLYTEFILRVRDQLLGVHHEQKGNNKYCTSAINWGFRRLILLSDLNDASKGFILDNTVIIEVQIPLMTVVKDFS</sequence>
<dbReference type="InterPro" id="IPR008974">
    <property type="entry name" value="TRAF-like"/>
</dbReference>
<comment type="caution">
    <text evidence="2">The sequence shown here is derived from an EMBL/GenBank/DDBJ whole genome shotgun (WGS) entry which is preliminary data.</text>
</comment>
<dbReference type="PROSITE" id="PS50144">
    <property type="entry name" value="MATH"/>
    <property type="match status" value="1"/>
</dbReference>
<protein>
    <recommendedName>
        <fullName evidence="1">MATH domain-containing protein</fullName>
    </recommendedName>
</protein>
<dbReference type="Gene3D" id="2.60.210.10">
    <property type="entry name" value="Apoptosis, Tumor Necrosis Factor Receptor Associated Protein 2, Chain A"/>
    <property type="match status" value="2"/>
</dbReference>
<dbReference type="Proteomes" id="UP000467840">
    <property type="component" value="Chromosome 7"/>
</dbReference>
<reference evidence="2 3" key="1">
    <citation type="journal article" date="2020" name="Mol. Plant">
        <title>The Chromosome-Based Rubber Tree Genome Provides New Insights into Spurge Genome Evolution and Rubber Biosynthesis.</title>
        <authorList>
            <person name="Liu J."/>
            <person name="Shi C."/>
            <person name="Shi C.C."/>
            <person name="Li W."/>
            <person name="Zhang Q.J."/>
            <person name="Zhang Y."/>
            <person name="Li K."/>
            <person name="Lu H.F."/>
            <person name="Shi C."/>
            <person name="Zhu S.T."/>
            <person name="Xiao Z.Y."/>
            <person name="Nan H."/>
            <person name="Yue Y."/>
            <person name="Zhu X.G."/>
            <person name="Wu Y."/>
            <person name="Hong X.N."/>
            <person name="Fan G.Y."/>
            <person name="Tong Y."/>
            <person name="Zhang D."/>
            <person name="Mao C.L."/>
            <person name="Liu Y.L."/>
            <person name="Hao S.J."/>
            <person name="Liu W.Q."/>
            <person name="Lv M.Q."/>
            <person name="Zhang H.B."/>
            <person name="Liu Y."/>
            <person name="Hu-Tang G.R."/>
            <person name="Wang J.P."/>
            <person name="Wang J.H."/>
            <person name="Sun Y.H."/>
            <person name="Ni S.B."/>
            <person name="Chen W.B."/>
            <person name="Zhang X.C."/>
            <person name="Jiao Y.N."/>
            <person name="Eichler E.E."/>
            <person name="Li G.H."/>
            <person name="Liu X."/>
            <person name="Gao L.Z."/>
        </authorList>
    </citation>
    <scope>NUCLEOTIDE SEQUENCE [LARGE SCALE GENOMIC DNA]</scope>
    <source>
        <strain evidence="3">cv. GT1</strain>
        <tissue evidence="2">Leaf</tissue>
    </source>
</reference>
<dbReference type="AlphaFoldDB" id="A0A6A6L4U3"/>
<proteinExistence type="predicted"/>
<dbReference type="Pfam" id="PF22486">
    <property type="entry name" value="MATH_2"/>
    <property type="match status" value="2"/>
</dbReference>